<protein>
    <recommendedName>
        <fullName evidence="2 8">Cryptochrome DASH</fullName>
    </recommendedName>
</protein>
<evidence type="ECO:0000256" key="7">
    <source>
        <dbReference type="PIRSR" id="PIRSR602081-2"/>
    </source>
</evidence>
<dbReference type="Proteomes" id="UP000186513">
    <property type="component" value="Unassembled WGS sequence"/>
</dbReference>
<dbReference type="OrthoDB" id="9772484at2"/>
<organism evidence="10 11">
    <name type="scientific">Chitinimonas taiwanensis DSM 18899</name>
    <dbReference type="NCBI Taxonomy" id="1121279"/>
    <lineage>
        <taxon>Bacteria</taxon>
        <taxon>Pseudomonadati</taxon>
        <taxon>Pseudomonadota</taxon>
        <taxon>Betaproteobacteria</taxon>
        <taxon>Neisseriales</taxon>
        <taxon>Chitinibacteraceae</taxon>
        <taxon>Chitinimonas</taxon>
    </lineage>
</organism>
<evidence type="ECO:0000259" key="9">
    <source>
        <dbReference type="PROSITE" id="PS51645"/>
    </source>
</evidence>
<comment type="cofactor">
    <cofactor evidence="8">
        <name>(6R)-5,10-methylene-5,6,7,8-tetrahydrofolate</name>
        <dbReference type="ChEBI" id="CHEBI:15636"/>
    </cofactor>
    <text evidence="8">Binds 1 5,10-methenyltetrahydrofolate (MTHF) per subunit.</text>
</comment>
<evidence type="ECO:0000313" key="10">
    <source>
        <dbReference type="EMBL" id="SFZ77314.1"/>
    </source>
</evidence>
<keyword evidence="11" id="KW-1185">Reference proteome</keyword>
<dbReference type="Gene3D" id="1.25.40.80">
    <property type="match status" value="1"/>
</dbReference>
<reference evidence="10 11" key="1">
    <citation type="submission" date="2016-11" db="EMBL/GenBank/DDBJ databases">
        <authorList>
            <person name="Jaros S."/>
            <person name="Januszkiewicz K."/>
            <person name="Wedrychowicz H."/>
        </authorList>
    </citation>
    <scope>NUCLEOTIDE SEQUENCE [LARGE SCALE GENOMIC DNA]</scope>
    <source>
        <strain evidence="10 11">DSM 18899</strain>
    </source>
</reference>
<keyword evidence="4 6" id="KW-0274">FAD</keyword>
<dbReference type="InterPro" id="IPR005101">
    <property type="entry name" value="Cryptochr/Photolyase_FAD-bd"/>
</dbReference>
<evidence type="ECO:0000256" key="4">
    <source>
        <dbReference type="ARBA" id="ARBA00022827"/>
    </source>
</evidence>
<dbReference type="PANTHER" id="PTHR11455">
    <property type="entry name" value="CRYPTOCHROME"/>
    <property type="match status" value="1"/>
</dbReference>
<feature type="domain" description="Photolyase/cryptochrome alpha/beta" evidence="9">
    <location>
        <begin position="2"/>
        <end position="139"/>
    </location>
</feature>
<dbReference type="STRING" id="1121279.SAMN02745887_02332"/>
<evidence type="ECO:0000256" key="2">
    <source>
        <dbReference type="ARBA" id="ARBA00017881"/>
    </source>
</evidence>
<dbReference type="Gene3D" id="1.10.579.10">
    <property type="entry name" value="DNA Cyclobutane Dipyrimidine Photolyase, subunit A, domain 3"/>
    <property type="match status" value="1"/>
</dbReference>
<feature type="site" description="Electron transfer via tryptophanyl radical" evidence="7">
    <location>
        <position position="398"/>
    </location>
</feature>
<dbReference type="SUPFAM" id="SSF48173">
    <property type="entry name" value="Cryptochrome/photolyase FAD-binding domain"/>
    <property type="match status" value="1"/>
</dbReference>
<dbReference type="GO" id="GO:0071949">
    <property type="term" value="F:FAD binding"/>
    <property type="evidence" value="ECO:0007669"/>
    <property type="project" value="TreeGrafter"/>
</dbReference>
<dbReference type="EMBL" id="FPKR01000008">
    <property type="protein sequence ID" value="SFZ77314.1"/>
    <property type="molecule type" value="Genomic_DNA"/>
</dbReference>
<dbReference type="PRINTS" id="PR00147">
    <property type="entry name" value="DNAPHOTLYASE"/>
</dbReference>
<dbReference type="GO" id="GO:0003904">
    <property type="term" value="F:deoxyribodipyrimidine photo-lyase activity"/>
    <property type="evidence" value="ECO:0007669"/>
    <property type="project" value="TreeGrafter"/>
</dbReference>
<dbReference type="InterPro" id="IPR036155">
    <property type="entry name" value="Crypto/Photolyase_N_sf"/>
</dbReference>
<gene>
    <name evidence="10" type="ORF">SAMN02745887_02332</name>
</gene>
<dbReference type="PROSITE" id="PS51645">
    <property type="entry name" value="PHR_CRY_ALPHA_BETA"/>
    <property type="match status" value="1"/>
</dbReference>
<dbReference type="Pfam" id="PF03441">
    <property type="entry name" value="FAD_binding_7"/>
    <property type="match status" value="1"/>
</dbReference>
<dbReference type="RefSeq" id="WP_084658482.1">
    <property type="nucleotide sequence ID" value="NZ_FPKR01000008.1"/>
</dbReference>
<name>A0A1K2HM34_9NEIS</name>
<sequence>MSCVLWWVRDDLRLHDNQCLSGLQHGDRLLPVAIWPTATPPVEIDCVPLGFPRSHTRRLAFRQQGLLALREQLRARGSDLLLLEGEARVQLAELAALVGAELLRCSHATGSEEVAEQAALQRMLAPLGLRSQIIWQHTLVPPDALPFAPDALPRVFTTFRTQLEKVWHGSPALPTPAQLPELPTLPSEYWAQSEALAANPIPPAAADPRSAFPFAAGERAALARLDQYVFQRRALGHYKETRNGLLGHDYSSKFSPWLAQGSLSARQIHAAVRDYERQFGSNASTYWLVFELLWRDFFEFTAARHGPALYWRGGIQRKTRAWRHALSDFQRWCQGETGDDFVDAGLRELATSGYLSNRARQNVASFLVHELGIDWRWGAAWFEHHLLDYAPASNYGNWQYIAGVGNDPRPLRRFDTQAQAQRYDASGSYRAQWLDAAWQSSLG</sequence>
<feature type="binding site" evidence="6">
    <location>
        <position position="238"/>
    </location>
    <ligand>
        <name>FAD</name>
        <dbReference type="ChEBI" id="CHEBI:57692"/>
    </ligand>
</feature>
<evidence type="ECO:0000256" key="6">
    <source>
        <dbReference type="PIRSR" id="PIRSR602081-1"/>
    </source>
</evidence>
<comment type="function">
    <text evidence="8">May have a photoreceptor function.</text>
</comment>
<feature type="binding site" evidence="6">
    <location>
        <begin position="251"/>
        <end position="255"/>
    </location>
    <ligand>
        <name>FAD</name>
        <dbReference type="ChEBI" id="CHEBI:57692"/>
    </ligand>
</feature>
<dbReference type="Gene3D" id="3.40.50.620">
    <property type="entry name" value="HUPs"/>
    <property type="match status" value="1"/>
</dbReference>
<feature type="site" description="Electron transfer via tryptophanyl radical" evidence="7">
    <location>
        <position position="322"/>
    </location>
</feature>
<evidence type="ECO:0000256" key="8">
    <source>
        <dbReference type="RuleBase" id="RU367151"/>
    </source>
</evidence>
<dbReference type="InterPro" id="IPR014729">
    <property type="entry name" value="Rossmann-like_a/b/a_fold"/>
</dbReference>
<dbReference type="InterPro" id="IPR006050">
    <property type="entry name" value="DNA_photolyase_N"/>
</dbReference>
<evidence type="ECO:0000313" key="11">
    <source>
        <dbReference type="Proteomes" id="UP000186513"/>
    </source>
</evidence>
<feature type="binding site" evidence="6">
    <location>
        <begin position="291"/>
        <end position="298"/>
    </location>
    <ligand>
        <name>FAD</name>
        <dbReference type="ChEBI" id="CHEBI:57692"/>
    </ligand>
</feature>
<dbReference type="SUPFAM" id="SSF52425">
    <property type="entry name" value="Cryptochrome/photolyase, N-terminal domain"/>
    <property type="match status" value="1"/>
</dbReference>
<dbReference type="NCBIfam" id="TIGR02765">
    <property type="entry name" value="crypto_DASH"/>
    <property type="match status" value="1"/>
</dbReference>
<dbReference type="AlphaFoldDB" id="A0A1K2HM34"/>
<proteinExistence type="inferred from homology"/>
<dbReference type="InterPro" id="IPR014133">
    <property type="entry name" value="Cry_DASH"/>
</dbReference>
<comment type="similarity">
    <text evidence="1 8">Belongs to the DNA photolyase class-1 family.</text>
</comment>
<dbReference type="InterPro" id="IPR002081">
    <property type="entry name" value="Cryptochrome/DNA_photolyase_1"/>
</dbReference>
<dbReference type="GO" id="GO:0000719">
    <property type="term" value="P:photoreactive repair"/>
    <property type="evidence" value="ECO:0007669"/>
    <property type="project" value="TreeGrafter"/>
</dbReference>
<dbReference type="Pfam" id="PF00875">
    <property type="entry name" value="DNA_photolyase"/>
    <property type="match status" value="1"/>
</dbReference>
<keyword evidence="10" id="KW-0456">Lyase</keyword>
<feature type="site" description="Electron transfer via tryptophanyl radical" evidence="7">
    <location>
        <position position="375"/>
    </location>
</feature>
<keyword evidence="5 8" id="KW-0157">Chromophore</keyword>
<evidence type="ECO:0000256" key="3">
    <source>
        <dbReference type="ARBA" id="ARBA00022630"/>
    </source>
</evidence>
<evidence type="ECO:0000256" key="5">
    <source>
        <dbReference type="ARBA" id="ARBA00022991"/>
    </source>
</evidence>
<evidence type="ECO:0000256" key="1">
    <source>
        <dbReference type="ARBA" id="ARBA00005862"/>
    </source>
</evidence>
<dbReference type="GO" id="GO:0003677">
    <property type="term" value="F:DNA binding"/>
    <property type="evidence" value="ECO:0007669"/>
    <property type="project" value="TreeGrafter"/>
</dbReference>
<accession>A0A1K2HM34</accession>
<dbReference type="InterPro" id="IPR036134">
    <property type="entry name" value="Crypto/Photolyase_FAD-like_sf"/>
</dbReference>
<keyword evidence="3 6" id="KW-0285">Flavoprotein</keyword>
<comment type="cofactor">
    <cofactor evidence="6 8">
        <name>FAD</name>
        <dbReference type="ChEBI" id="CHEBI:57692"/>
    </cofactor>
    <text evidence="6 8">Binds 1 FAD per subunit.</text>
</comment>
<dbReference type="PANTHER" id="PTHR11455:SF22">
    <property type="entry name" value="CRYPTOCHROME DASH"/>
    <property type="match status" value="1"/>
</dbReference>